<evidence type="ECO:0000256" key="3">
    <source>
        <dbReference type="PROSITE-ProRule" id="PRU01191"/>
    </source>
</evidence>
<organism evidence="4 5">
    <name type="scientific">Eleusine coracana subsp. coracana</name>
    <dbReference type="NCBI Taxonomy" id="191504"/>
    <lineage>
        <taxon>Eukaryota</taxon>
        <taxon>Viridiplantae</taxon>
        <taxon>Streptophyta</taxon>
        <taxon>Embryophyta</taxon>
        <taxon>Tracheophyta</taxon>
        <taxon>Spermatophyta</taxon>
        <taxon>Magnoliopsida</taxon>
        <taxon>Liliopsida</taxon>
        <taxon>Poales</taxon>
        <taxon>Poaceae</taxon>
        <taxon>PACMAD clade</taxon>
        <taxon>Chloridoideae</taxon>
        <taxon>Cynodonteae</taxon>
        <taxon>Eleusininae</taxon>
        <taxon>Eleusine</taxon>
    </lineage>
</organism>
<protein>
    <recommendedName>
        <fullName evidence="6">Scarecrow-like protein 3</fullName>
    </recommendedName>
</protein>
<comment type="similarity">
    <text evidence="3">Belongs to the GRAS family.</text>
</comment>
<dbReference type="AlphaFoldDB" id="A0AAV5D9X1"/>
<evidence type="ECO:0000256" key="2">
    <source>
        <dbReference type="ARBA" id="ARBA00023163"/>
    </source>
</evidence>
<evidence type="ECO:0000313" key="5">
    <source>
        <dbReference type="Proteomes" id="UP001054889"/>
    </source>
</evidence>
<dbReference type="Pfam" id="PF03514">
    <property type="entry name" value="GRAS"/>
    <property type="match status" value="2"/>
</dbReference>
<sequence length="447" mass="48617">MHAPDNEAVHGPWAQEGLDKLGLVLCECAAHVEAGSTEKAANCLARAMGLATAAGNGPLRRLTVPMADCLARRILRPIPAIADALIDPSECIDQRSVRSARRRFFDLSPFPKVAFAVSNRAIIEAVENEKNVHVIDFAGPAAQPRQWIELLHDFHRRPEGPPPHLRLTVLETLDFNDLHSILKLKSGEARALICTQQLHRFLAVADDSMSCSSSFGSSSASHFNNQMTAIARLQQMASSSSSVACAEDDADADLDRSPATPLSFVSPPASTPPPLLHTPPAMASFLSAARALCPHVMVVTEQDASHNGASFRKRFAEALQHYAAAYGSLDATATAYGRPAAELAEVERAVVGEEIRGVLLREGAQRRERHDRLQNWAARMEVAGFRNVPLSYAAMRNGNEMVRRCGVRGCESREHGGCLLLCWSSWPLYSVSAWRPNRGEDSPGIIE</sequence>
<proteinExistence type="inferred from homology"/>
<reference evidence="4" key="1">
    <citation type="journal article" date="2018" name="DNA Res.">
        <title>Multiple hybrid de novo genome assembly of finger millet, an orphan allotetraploid crop.</title>
        <authorList>
            <person name="Hatakeyama M."/>
            <person name="Aluri S."/>
            <person name="Balachadran M.T."/>
            <person name="Sivarajan S.R."/>
            <person name="Patrignani A."/>
            <person name="Gruter S."/>
            <person name="Poveda L."/>
            <person name="Shimizu-Inatsugi R."/>
            <person name="Baeten J."/>
            <person name="Francoijs K.J."/>
            <person name="Nataraja K.N."/>
            <person name="Reddy Y.A.N."/>
            <person name="Phadnis S."/>
            <person name="Ravikumar R.L."/>
            <person name="Schlapbach R."/>
            <person name="Sreeman S.M."/>
            <person name="Shimizu K.K."/>
        </authorList>
    </citation>
    <scope>NUCLEOTIDE SEQUENCE</scope>
</reference>
<comment type="caution">
    <text evidence="4">The sequence shown here is derived from an EMBL/GenBank/DDBJ whole genome shotgun (WGS) entry which is preliminary data.</text>
</comment>
<accession>A0AAV5D9X1</accession>
<dbReference type="PANTHER" id="PTHR31636">
    <property type="entry name" value="OSJNBA0084A10.13 PROTEIN-RELATED"/>
    <property type="match status" value="1"/>
</dbReference>
<dbReference type="EMBL" id="BQKI01000013">
    <property type="protein sequence ID" value="GJN07041.1"/>
    <property type="molecule type" value="Genomic_DNA"/>
</dbReference>
<evidence type="ECO:0000256" key="1">
    <source>
        <dbReference type="ARBA" id="ARBA00023015"/>
    </source>
</evidence>
<evidence type="ECO:0008006" key="6">
    <source>
        <dbReference type="Google" id="ProtNLM"/>
    </source>
</evidence>
<gene>
    <name evidence="4" type="primary">ga24830</name>
    <name evidence="4" type="ORF">PR202_ga24830</name>
</gene>
<keyword evidence="1" id="KW-0805">Transcription regulation</keyword>
<comment type="caution">
    <text evidence="3">Lacks conserved residue(s) required for the propagation of feature annotation.</text>
</comment>
<name>A0AAV5D9X1_ELECO</name>
<evidence type="ECO:0000313" key="4">
    <source>
        <dbReference type="EMBL" id="GJN07041.1"/>
    </source>
</evidence>
<dbReference type="PROSITE" id="PS50985">
    <property type="entry name" value="GRAS"/>
    <property type="match status" value="1"/>
</dbReference>
<dbReference type="Proteomes" id="UP001054889">
    <property type="component" value="Unassembled WGS sequence"/>
</dbReference>
<feature type="region of interest" description="SAW" evidence="3">
    <location>
        <begin position="360"/>
        <end position="435"/>
    </location>
</feature>
<feature type="short sequence motif" description="VHIID" evidence="3">
    <location>
        <begin position="132"/>
        <end position="136"/>
    </location>
</feature>
<reference evidence="4" key="2">
    <citation type="submission" date="2021-12" db="EMBL/GenBank/DDBJ databases">
        <title>Resequencing data analysis of finger millet.</title>
        <authorList>
            <person name="Hatakeyama M."/>
            <person name="Aluri S."/>
            <person name="Balachadran M.T."/>
            <person name="Sivarajan S.R."/>
            <person name="Poveda L."/>
            <person name="Shimizu-Inatsugi R."/>
            <person name="Schlapbach R."/>
            <person name="Sreeman S.M."/>
            <person name="Shimizu K.K."/>
        </authorList>
    </citation>
    <scope>NUCLEOTIDE SEQUENCE</scope>
</reference>
<dbReference type="InterPro" id="IPR005202">
    <property type="entry name" value="TF_GRAS"/>
</dbReference>
<keyword evidence="2" id="KW-0804">Transcription</keyword>
<keyword evidence="5" id="KW-1185">Reference proteome</keyword>